<gene>
    <name evidence="2" type="ORF">BGCPKDLD_4350</name>
</gene>
<keyword evidence="3" id="KW-1185">Reference proteome</keyword>
<evidence type="ECO:0000313" key="2">
    <source>
        <dbReference type="EMBL" id="GJE77743.1"/>
    </source>
</evidence>
<comment type="caution">
    <text evidence="2">The sequence shown here is derived from an EMBL/GenBank/DDBJ whole genome shotgun (WGS) entry which is preliminary data.</text>
</comment>
<dbReference type="RefSeq" id="WP_238308526.1">
    <property type="nucleotide sequence ID" value="NZ_BPRE01000017.1"/>
</dbReference>
<dbReference type="Proteomes" id="UP001055093">
    <property type="component" value="Unassembled WGS sequence"/>
</dbReference>
<proteinExistence type="predicted"/>
<reference evidence="2" key="2">
    <citation type="submission" date="2021-08" db="EMBL/GenBank/DDBJ databases">
        <authorList>
            <person name="Tani A."/>
            <person name="Ola A."/>
            <person name="Ogura Y."/>
            <person name="Katsura K."/>
            <person name="Hayashi T."/>
        </authorList>
    </citation>
    <scope>NUCLEOTIDE SEQUENCE</scope>
    <source>
        <strain evidence="2">DSM 14458</strain>
    </source>
</reference>
<evidence type="ECO:0000256" key="1">
    <source>
        <dbReference type="SAM" id="MobiDB-lite"/>
    </source>
</evidence>
<sequence>MYAATSAAGQSLTSKMGEANAVSVARIGEAARPTLQRAIENAHRVGGRLDETGARLAAMAEVAEQMATRLCGSYPTEGPNKVASNGPSERGPLSTVEAIDAAIDGLHPRITGFESPLNRIARAFEMIEAANG</sequence>
<dbReference type="EMBL" id="BPRE01000017">
    <property type="protein sequence ID" value="GJE77743.1"/>
    <property type="molecule type" value="Genomic_DNA"/>
</dbReference>
<organism evidence="2 3">
    <name type="scientific">Methylorubrum suomiense</name>
    <dbReference type="NCBI Taxonomy" id="144191"/>
    <lineage>
        <taxon>Bacteria</taxon>
        <taxon>Pseudomonadati</taxon>
        <taxon>Pseudomonadota</taxon>
        <taxon>Alphaproteobacteria</taxon>
        <taxon>Hyphomicrobiales</taxon>
        <taxon>Methylobacteriaceae</taxon>
        <taxon>Methylorubrum</taxon>
    </lineage>
</organism>
<evidence type="ECO:0000313" key="3">
    <source>
        <dbReference type="Proteomes" id="UP001055093"/>
    </source>
</evidence>
<protein>
    <submittedName>
        <fullName evidence="2">Uncharacterized protein</fullName>
    </submittedName>
</protein>
<feature type="region of interest" description="Disordered" evidence="1">
    <location>
        <begin position="71"/>
        <end position="92"/>
    </location>
</feature>
<accession>A0ABQ4V044</accession>
<reference evidence="2" key="1">
    <citation type="journal article" date="2021" name="Front. Microbiol.">
        <title>Comprehensive Comparative Genomics and Phenotyping of Methylobacterium Species.</title>
        <authorList>
            <person name="Alessa O."/>
            <person name="Ogura Y."/>
            <person name="Fujitani Y."/>
            <person name="Takami H."/>
            <person name="Hayashi T."/>
            <person name="Sahin N."/>
            <person name="Tani A."/>
        </authorList>
    </citation>
    <scope>NUCLEOTIDE SEQUENCE</scope>
    <source>
        <strain evidence="2">DSM 14458</strain>
    </source>
</reference>
<name>A0ABQ4V044_9HYPH</name>